<accession>A0ABQ1WY37</accession>
<gene>
    <name evidence="2" type="ORF">GCM10011378_23070</name>
</gene>
<protein>
    <submittedName>
        <fullName evidence="2">Uncharacterized protein</fullName>
    </submittedName>
</protein>
<evidence type="ECO:0000313" key="2">
    <source>
        <dbReference type="EMBL" id="GGG46257.1"/>
    </source>
</evidence>
<feature type="transmembrane region" description="Helical" evidence="1">
    <location>
        <begin position="12"/>
        <end position="30"/>
    </location>
</feature>
<keyword evidence="3" id="KW-1185">Reference proteome</keyword>
<keyword evidence="1" id="KW-0472">Membrane</keyword>
<dbReference type="RefSeq" id="WP_188557985.1">
    <property type="nucleotide sequence ID" value="NZ_BMGS01000005.1"/>
</dbReference>
<dbReference type="Proteomes" id="UP000601361">
    <property type="component" value="Unassembled WGS sequence"/>
</dbReference>
<feature type="transmembrane region" description="Helical" evidence="1">
    <location>
        <begin position="216"/>
        <end position="236"/>
    </location>
</feature>
<evidence type="ECO:0000313" key="3">
    <source>
        <dbReference type="Proteomes" id="UP000601361"/>
    </source>
</evidence>
<organism evidence="2 3">
    <name type="scientific">Hymenobacter glacieicola</name>
    <dbReference type="NCBI Taxonomy" id="1562124"/>
    <lineage>
        <taxon>Bacteria</taxon>
        <taxon>Pseudomonadati</taxon>
        <taxon>Bacteroidota</taxon>
        <taxon>Cytophagia</taxon>
        <taxon>Cytophagales</taxon>
        <taxon>Hymenobacteraceae</taxon>
        <taxon>Hymenobacter</taxon>
    </lineage>
</organism>
<keyword evidence="1" id="KW-0812">Transmembrane</keyword>
<dbReference type="EMBL" id="BMGS01000005">
    <property type="protein sequence ID" value="GGG46257.1"/>
    <property type="molecule type" value="Genomic_DNA"/>
</dbReference>
<keyword evidence="1" id="KW-1133">Transmembrane helix</keyword>
<feature type="transmembrane region" description="Helical" evidence="1">
    <location>
        <begin position="36"/>
        <end position="58"/>
    </location>
</feature>
<name>A0ABQ1WY37_9BACT</name>
<proteinExistence type="predicted"/>
<comment type="caution">
    <text evidence="2">The sequence shown here is derived from an EMBL/GenBank/DDBJ whole genome shotgun (WGS) entry which is preliminary data.</text>
</comment>
<feature type="transmembrane region" description="Helical" evidence="1">
    <location>
        <begin position="190"/>
        <end position="210"/>
    </location>
</feature>
<evidence type="ECO:0000256" key="1">
    <source>
        <dbReference type="SAM" id="Phobius"/>
    </source>
</evidence>
<reference evidence="3" key="1">
    <citation type="journal article" date="2019" name="Int. J. Syst. Evol. Microbiol.">
        <title>The Global Catalogue of Microorganisms (GCM) 10K type strain sequencing project: providing services to taxonomists for standard genome sequencing and annotation.</title>
        <authorList>
            <consortium name="The Broad Institute Genomics Platform"/>
            <consortium name="The Broad Institute Genome Sequencing Center for Infectious Disease"/>
            <person name="Wu L."/>
            <person name="Ma J."/>
        </authorList>
    </citation>
    <scope>NUCLEOTIDE SEQUENCE [LARGE SCALE GENOMIC DNA]</scope>
    <source>
        <strain evidence="3">CGMCC 1.12990</strain>
    </source>
</reference>
<feature type="transmembrane region" description="Helical" evidence="1">
    <location>
        <begin position="70"/>
        <end position="87"/>
    </location>
</feature>
<feature type="transmembrane region" description="Helical" evidence="1">
    <location>
        <begin position="99"/>
        <end position="118"/>
    </location>
</feature>
<sequence length="356" mass="39086">MLLTPTFRYRPALLFGGLSLTLIGVEILIIRRPDFSLRPALPAAVCFDLLTMLPLLFYWQVVRPYQLPKGTVVAAFSAAVALAYALLPSAQQHYLGWTSYALAGAEVLTAGVLLLNLSRIRRAFSGRRATEPDYLEALTAAFNTVLGRSLAPVVAEIGMLYYALCSWRTTPEARATDQAFTNYQDSGTTALLATIGLLWVLEMGAAHMLLAHWWPALTMPALVLHVYGLLFLLGHIRAIRLRPTLLTGQQQVVVRVGFLWQLRVPLSAVAEVRSISQLPVVVGPQMLNSARFLLTPPNVWISFTEPMTLSGPYGSHRQAQYLALYLDQPAAFITALTSRMVLAKNAFATPVVGNNP</sequence>